<protein>
    <recommendedName>
        <fullName evidence="10">DNA topoisomerase 1</fullName>
        <ecNumber evidence="10">5.6.2.1</ecNumber>
    </recommendedName>
    <alternativeName>
        <fullName evidence="10">DNA topoisomerase I</fullName>
    </alternativeName>
</protein>
<sequence length="834" mass="93793">MAKKLVIVESPAKAKTIEKFLGRDFEVRASMGHIIDLPKKGLGVNTRKDFAPKYEIIEKKDKLIDELKAASKRADEVYLAPDPDREGEFIAWSLKYILDLKNPHRAVFNEITKHAVQEAIRKPRQINEDLFNAQQARRVLDRLVGYKISPLLWRRIQSGTSAGRVQSVALRLICDREAEVRAFIPEEYWSIAVTLSKQQQKERFEAQLISRLNDLESLKSAESAADKDEAATPEGSENGAKAGKAAKGRIKISSQAESDAIMQELQGASYRVLKYEEREQRRQPPLPYTTSTLQQDASQRLYFKPKKTMSLAQQLYEGIEIGARGHQGLITYMRTDSTRISEEAQSQVKAYIAEAHGQPYVGQGRVGKSKATTQDAHEAIRPTEAALTPQDVKSYLTPDQFKLYNLIWRRFVASFMTAAIFDTVRADIVAKNYVFRATGSNLKFPGFYAVWSREEDEKLLPAMKVDEPLDYHGLKPEQHFTQPPPRFSEASLIKELEEQGIGRPSTYVPIISTIQDRGYVDQEQRRFVPTWLGETINEVMNKHFPNIVDTGFTADMERKLDDVEDGRRSWIEFLSTFYGDFKTTMDKAEVEMNRVQKPLEETDELCPDCGRNLVIRTGRFGRFISCSDFPECRYRRSVVNKTGALCPQCGGDLVERKTRMKKRLFYGCGNYPTCNFAIWERPVPDLCPKCGGLMVVPKGAQEPVCYQDFLAQHTTEDKPLLDGKAKAARAPRTTRSNATTTDGATSPATKTRRKSVSATTKATDDTAKKTTRRSASTTTKATTKTATRTTAKRTTKTTKTATAKAKASSKTPTRRTTATTKANAASKRETGATQ</sequence>
<dbReference type="InterPro" id="IPR003601">
    <property type="entry name" value="Topo_IA_2"/>
</dbReference>
<dbReference type="InterPro" id="IPR000380">
    <property type="entry name" value="Topo_IA"/>
</dbReference>
<feature type="domain" description="Topo IA-type catalytic" evidence="13">
    <location>
        <begin position="127"/>
        <end position="585"/>
    </location>
</feature>
<feature type="site" description="Interaction with DNA" evidence="10">
    <location>
        <position position="146"/>
    </location>
</feature>
<dbReference type="InterPro" id="IPR013498">
    <property type="entry name" value="Topo_IA_Znf"/>
</dbReference>
<evidence type="ECO:0000256" key="3">
    <source>
        <dbReference type="ARBA" id="ARBA00022723"/>
    </source>
</evidence>
<feature type="compositionally biased region" description="Low complexity" evidence="11">
    <location>
        <begin position="773"/>
        <end position="789"/>
    </location>
</feature>
<dbReference type="GO" id="GO:0008270">
    <property type="term" value="F:zinc ion binding"/>
    <property type="evidence" value="ECO:0007669"/>
    <property type="project" value="UniProtKB-KW"/>
</dbReference>
<comment type="similarity">
    <text evidence="2 10">Belongs to the type IA topoisomerase family.</text>
</comment>
<keyword evidence="6" id="KW-0460">Magnesium</keyword>
<evidence type="ECO:0000256" key="5">
    <source>
        <dbReference type="ARBA" id="ARBA00022833"/>
    </source>
</evidence>
<dbReference type="InterPro" id="IPR003602">
    <property type="entry name" value="Topo_IA_DNA-bd_dom"/>
</dbReference>
<dbReference type="InterPro" id="IPR023405">
    <property type="entry name" value="Topo_IA_core_domain"/>
</dbReference>
<feature type="region of interest" description="Disordered" evidence="11">
    <location>
        <begin position="220"/>
        <end position="249"/>
    </location>
</feature>
<evidence type="ECO:0000313" key="15">
    <source>
        <dbReference type="Proteomes" id="UP000322530"/>
    </source>
</evidence>
<evidence type="ECO:0000256" key="2">
    <source>
        <dbReference type="ARBA" id="ARBA00009446"/>
    </source>
</evidence>
<dbReference type="Gene3D" id="3.30.65.10">
    <property type="entry name" value="Bacterial Topoisomerase I, domain 1"/>
    <property type="match status" value="2"/>
</dbReference>
<dbReference type="Gene3D" id="1.10.290.10">
    <property type="entry name" value="Topoisomerase I, domain 4"/>
    <property type="match status" value="1"/>
</dbReference>
<dbReference type="AlphaFoldDB" id="A0A5A5TCH5"/>
<keyword evidence="7 10" id="KW-0799">Topoisomerase</keyword>
<dbReference type="NCBIfam" id="TIGR01051">
    <property type="entry name" value="topA_bact"/>
    <property type="match status" value="1"/>
</dbReference>
<feature type="region of interest" description="Interaction with DNA" evidence="10">
    <location>
        <begin position="161"/>
        <end position="166"/>
    </location>
</feature>
<dbReference type="SUPFAM" id="SSF56712">
    <property type="entry name" value="Prokaryotic type I DNA topoisomerase"/>
    <property type="match status" value="1"/>
</dbReference>
<accession>A0A5A5TCH5</accession>
<dbReference type="InterPro" id="IPR028612">
    <property type="entry name" value="Topoisom_1_IA"/>
</dbReference>
<feature type="site" description="Interaction with DNA" evidence="10">
    <location>
        <position position="334"/>
    </location>
</feature>
<dbReference type="InterPro" id="IPR006171">
    <property type="entry name" value="TOPRIM_dom"/>
</dbReference>
<feature type="compositionally biased region" description="Basic and acidic residues" evidence="11">
    <location>
        <begin position="220"/>
        <end position="230"/>
    </location>
</feature>
<evidence type="ECO:0000256" key="11">
    <source>
        <dbReference type="SAM" id="MobiDB-lite"/>
    </source>
</evidence>
<feature type="site" description="Interaction with DNA" evidence="10">
    <location>
        <position position="153"/>
    </location>
</feature>
<dbReference type="CDD" id="cd00186">
    <property type="entry name" value="TOP1Ac"/>
    <property type="match status" value="1"/>
</dbReference>
<evidence type="ECO:0000259" key="12">
    <source>
        <dbReference type="PROSITE" id="PS50880"/>
    </source>
</evidence>
<proteinExistence type="inferred from homology"/>
<evidence type="ECO:0000256" key="1">
    <source>
        <dbReference type="ARBA" id="ARBA00000213"/>
    </source>
</evidence>
<evidence type="ECO:0000256" key="7">
    <source>
        <dbReference type="ARBA" id="ARBA00023029"/>
    </source>
</evidence>
<dbReference type="PANTHER" id="PTHR42785">
    <property type="entry name" value="DNA TOPOISOMERASE, TYPE IA, CORE"/>
    <property type="match status" value="1"/>
</dbReference>
<dbReference type="Pfam" id="PF01131">
    <property type="entry name" value="Topoisom_bac"/>
    <property type="match status" value="1"/>
</dbReference>
<feature type="active site" description="O-(5'-phospho-DNA)-tyrosine intermediate" evidence="10">
    <location>
        <position position="332"/>
    </location>
</feature>
<dbReference type="RefSeq" id="WP_149402106.1">
    <property type="nucleotide sequence ID" value="NZ_BIXY01000037.1"/>
</dbReference>
<dbReference type="Gene3D" id="3.40.50.140">
    <property type="match status" value="1"/>
</dbReference>
<dbReference type="InterPro" id="IPR013826">
    <property type="entry name" value="Topo_IA_cen_sub3"/>
</dbReference>
<dbReference type="Pfam" id="PF01396">
    <property type="entry name" value="Zn_ribbon_Top1"/>
    <property type="match status" value="3"/>
</dbReference>
<evidence type="ECO:0000256" key="6">
    <source>
        <dbReference type="ARBA" id="ARBA00022842"/>
    </source>
</evidence>
<evidence type="ECO:0000256" key="9">
    <source>
        <dbReference type="ARBA" id="ARBA00023235"/>
    </source>
</evidence>
<dbReference type="SMART" id="SM00436">
    <property type="entry name" value="TOP1Bc"/>
    <property type="match status" value="1"/>
</dbReference>
<keyword evidence="5" id="KW-0862">Zinc</keyword>
<dbReference type="PRINTS" id="PR00417">
    <property type="entry name" value="PRTPISMRASEI"/>
</dbReference>
<dbReference type="PROSITE" id="PS00396">
    <property type="entry name" value="TOPO_IA_1"/>
    <property type="match status" value="1"/>
</dbReference>
<keyword evidence="8 10" id="KW-0238">DNA-binding</keyword>
<dbReference type="Gene3D" id="2.70.20.10">
    <property type="entry name" value="Topoisomerase I, domain 3"/>
    <property type="match status" value="1"/>
</dbReference>
<keyword evidence="3" id="KW-0479">Metal-binding</keyword>
<keyword evidence="4" id="KW-0863">Zinc-finger</keyword>
<feature type="site" description="Interaction with DNA" evidence="10">
    <location>
        <position position="517"/>
    </location>
</feature>
<feature type="site" description="Interaction with DNA" evidence="10">
    <location>
        <position position="137"/>
    </location>
</feature>
<dbReference type="PANTHER" id="PTHR42785:SF1">
    <property type="entry name" value="DNA TOPOISOMERASE"/>
    <property type="match status" value="1"/>
</dbReference>
<evidence type="ECO:0000256" key="8">
    <source>
        <dbReference type="ARBA" id="ARBA00023125"/>
    </source>
</evidence>
<evidence type="ECO:0000259" key="13">
    <source>
        <dbReference type="PROSITE" id="PS52039"/>
    </source>
</evidence>
<dbReference type="GO" id="GO:0003677">
    <property type="term" value="F:DNA binding"/>
    <property type="evidence" value="ECO:0007669"/>
    <property type="project" value="UniProtKB-KW"/>
</dbReference>
<dbReference type="InterPro" id="IPR013497">
    <property type="entry name" value="Topo_IA_cen"/>
</dbReference>
<comment type="catalytic activity">
    <reaction evidence="1 10">
        <text>ATP-independent breakage of single-stranded DNA, followed by passage and rejoining.</text>
        <dbReference type="EC" id="5.6.2.1"/>
    </reaction>
</comment>
<evidence type="ECO:0000256" key="10">
    <source>
        <dbReference type="HAMAP-Rule" id="MF_00952"/>
    </source>
</evidence>
<gene>
    <name evidence="10 14" type="primary">topA</name>
    <name evidence="14" type="ORF">KDI_27160</name>
</gene>
<comment type="function">
    <text evidence="10">Releases the supercoiling and torsional tension of DNA, which is introduced during the DNA replication and transcription, by transiently cleaving and rejoining one strand of the DNA duplex. Introduces a single-strand break via transesterification at a target site in duplex DNA. The scissile phosphodiester is attacked by the catalytic tyrosine of the enzyme, resulting in the formation of a DNA-(5'-phosphotyrosyl)-enzyme intermediate and the expulsion of a 3'-OH DNA strand. The free DNA strand then undergoes passage around the unbroken strand, thus removing DNA supercoils. Finally, in the religation step, the DNA 3'-OH attacks the covalent intermediate to expel the active-site tyrosine and restore the DNA phosphodiester backbone.</text>
</comment>
<dbReference type="InterPro" id="IPR023406">
    <property type="entry name" value="Topo_IA_AS"/>
</dbReference>
<dbReference type="Proteomes" id="UP000322530">
    <property type="component" value="Unassembled WGS sequence"/>
</dbReference>
<feature type="site" description="Interaction with DNA" evidence="10">
    <location>
        <position position="138"/>
    </location>
</feature>
<dbReference type="EMBL" id="BIXY01000037">
    <property type="protein sequence ID" value="GCF09152.1"/>
    <property type="molecule type" value="Genomic_DNA"/>
</dbReference>
<dbReference type="Pfam" id="PF01751">
    <property type="entry name" value="Toprim"/>
    <property type="match status" value="1"/>
</dbReference>
<dbReference type="InterPro" id="IPR005733">
    <property type="entry name" value="TopoI_bac-type"/>
</dbReference>
<dbReference type="InterPro" id="IPR013825">
    <property type="entry name" value="Topo_IA_cen_sub2"/>
</dbReference>
<dbReference type="SUPFAM" id="SSF57783">
    <property type="entry name" value="Zinc beta-ribbon"/>
    <property type="match status" value="1"/>
</dbReference>
<dbReference type="PROSITE" id="PS50880">
    <property type="entry name" value="TOPRIM"/>
    <property type="match status" value="1"/>
</dbReference>
<dbReference type="GO" id="GO:0003917">
    <property type="term" value="F:DNA topoisomerase type I (single strand cut, ATP-independent) activity"/>
    <property type="evidence" value="ECO:0007669"/>
    <property type="project" value="UniProtKB-UniRule"/>
</dbReference>
<comment type="caution">
    <text evidence="14">The sequence shown here is derived from an EMBL/GenBank/DDBJ whole genome shotgun (WGS) entry which is preliminary data.</text>
</comment>
<dbReference type="InterPro" id="IPR013824">
    <property type="entry name" value="Topo_IA_cen_sub1"/>
</dbReference>
<dbReference type="GO" id="GO:0005694">
    <property type="term" value="C:chromosome"/>
    <property type="evidence" value="ECO:0007669"/>
    <property type="project" value="InterPro"/>
</dbReference>
<dbReference type="PROSITE" id="PS52039">
    <property type="entry name" value="TOPO_IA_2"/>
    <property type="match status" value="1"/>
</dbReference>
<feature type="site" description="Interaction with DNA" evidence="10">
    <location>
        <position position="33"/>
    </location>
</feature>
<dbReference type="OrthoDB" id="9804262at2"/>
<dbReference type="CDD" id="cd03363">
    <property type="entry name" value="TOPRIM_TopoIA_TopoI"/>
    <property type="match status" value="1"/>
</dbReference>
<evidence type="ECO:0000256" key="4">
    <source>
        <dbReference type="ARBA" id="ARBA00022771"/>
    </source>
</evidence>
<reference evidence="14 15" key="1">
    <citation type="submission" date="2019-01" db="EMBL/GenBank/DDBJ databases">
        <title>Draft genome sequence of Dictyobacter sp. Uno17.</title>
        <authorList>
            <person name="Wang C.M."/>
            <person name="Zheng Y."/>
            <person name="Sakai Y."/>
            <person name="Abe K."/>
            <person name="Yokota A."/>
            <person name="Yabe S."/>
        </authorList>
    </citation>
    <scope>NUCLEOTIDE SEQUENCE [LARGE SCALE GENOMIC DNA]</scope>
    <source>
        <strain evidence="14 15">Uno17</strain>
    </source>
</reference>
<feature type="region of interest" description="Disordered" evidence="11">
    <location>
        <begin position="720"/>
        <end position="834"/>
    </location>
</feature>
<comment type="subunit">
    <text evidence="10">Monomer.</text>
</comment>
<feature type="compositionally biased region" description="Low complexity" evidence="11">
    <location>
        <begin position="797"/>
        <end position="825"/>
    </location>
</feature>
<keyword evidence="9 10" id="KW-0413">Isomerase</keyword>
<dbReference type="Gene3D" id="1.10.460.10">
    <property type="entry name" value="Topoisomerase I, domain 2"/>
    <property type="match status" value="1"/>
</dbReference>
<evidence type="ECO:0000313" key="14">
    <source>
        <dbReference type="EMBL" id="GCF09152.1"/>
    </source>
</evidence>
<dbReference type="HAMAP" id="MF_00952">
    <property type="entry name" value="Topoisom_1_prok"/>
    <property type="match status" value="1"/>
</dbReference>
<dbReference type="InterPro" id="IPR034149">
    <property type="entry name" value="TOPRIM_TopoI"/>
</dbReference>
<feature type="compositionally biased region" description="Polar residues" evidence="11">
    <location>
        <begin position="736"/>
        <end position="749"/>
    </location>
</feature>
<feature type="domain" description="Toprim" evidence="12">
    <location>
        <begin position="3"/>
        <end position="113"/>
    </location>
</feature>
<name>A0A5A5TCH5_9CHLR</name>
<dbReference type="GO" id="GO:0006265">
    <property type="term" value="P:DNA topological change"/>
    <property type="evidence" value="ECO:0007669"/>
    <property type="project" value="UniProtKB-UniRule"/>
</dbReference>
<dbReference type="SMART" id="SM00493">
    <property type="entry name" value="TOPRIM"/>
    <property type="match status" value="1"/>
</dbReference>
<keyword evidence="15" id="KW-1185">Reference proteome</keyword>
<organism evidence="14 15">
    <name type="scientific">Dictyobacter arantiisoli</name>
    <dbReference type="NCBI Taxonomy" id="2014874"/>
    <lineage>
        <taxon>Bacteria</taxon>
        <taxon>Bacillati</taxon>
        <taxon>Chloroflexota</taxon>
        <taxon>Ktedonobacteria</taxon>
        <taxon>Ktedonobacterales</taxon>
        <taxon>Dictyobacteraceae</taxon>
        <taxon>Dictyobacter</taxon>
    </lineage>
</organism>
<feature type="site" description="Interaction with DNA" evidence="10">
    <location>
        <position position="141"/>
    </location>
</feature>
<dbReference type="EC" id="5.6.2.1" evidence="10"/>
<dbReference type="SMART" id="SM00437">
    <property type="entry name" value="TOP1Ac"/>
    <property type="match status" value="1"/>
</dbReference>